<evidence type="ECO:0000313" key="2">
    <source>
        <dbReference type="EMBL" id="KAJ1187344.1"/>
    </source>
</evidence>
<keyword evidence="3" id="KW-1185">Reference proteome</keyword>
<evidence type="ECO:0000313" key="3">
    <source>
        <dbReference type="Proteomes" id="UP001066276"/>
    </source>
</evidence>
<reference evidence="2" key="1">
    <citation type="journal article" date="2022" name="bioRxiv">
        <title>Sequencing and chromosome-scale assembly of the giantPleurodeles waltlgenome.</title>
        <authorList>
            <person name="Brown T."/>
            <person name="Elewa A."/>
            <person name="Iarovenko S."/>
            <person name="Subramanian E."/>
            <person name="Araus A.J."/>
            <person name="Petzold A."/>
            <person name="Susuki M."/>
            <person name="Suzuki K.-i.T."/>
            <person name="Hayashi T."/>
            <person name="Toyoda A."/>
            <person name="Oliveira C."/>
            <person name="Osipova E."/>
            <person name="Leigh N.D."/>
            <person name="Simon A."/>
            <person name="Yun M.H."/>
        </authorList>
    </citation>
    <scope>NUCLEOTIDE SEQUENCE</scope>
    <source>
        <strain evidence="2">20211129_DDA</strain>
        <tissue evidence="2">Liver</tissue>
    </source>
</reference>
<organism evidence="2 3">
    <name type="scientific">Pleurodeles waltl</name>
    <name type="common">Iberian ribbed newt</name>
    <dbReference type="NCBI Taxonomy" id="8319"/>
    <lineage>
        <taxon>Eukaryota</taxon>
        <taxon>Metazoa</taxon>
        <taxon>Chordata</taxon>
        <taxon>Craniata</taxon>
        <taxon>Vertebrata</taxon>
        <taxon>Euteleostomi</taxon>
        <taxon>Amphibia</taxon>
        <taxon>Batrachia</taxon>
        <taxon>Caudata</taxon>
        <taxon>Salamandroidea</taxon>
        <taxon>Salamandridae</taxon>
        <taxon>Pleurodelinae</taxon>
        <taxon>Pleurodeles</taxon>
    </lineage>
</organism>
<gene>
    <name evidence="2" type="ORF">NDU88_004120</name>
</gene>
<dbReference type="AlphaFoldDB" id="A0AAV7UH91"/>
<proteinExistence type="predicted"/>
<dbReference type="EMBL" id="JANPWB010000005">
    <property type="protein sequence ID" value="KAJ1187344.1"/>
    <property type="molecule type" value="Genomic_DNA"/>
</dbReference>
<feature type="region of interest" description="Disordered" evidence="1">
    <location>
        <begin position="40"/>
        <end position="63"/>
    </location>
</feature>
<comment type="caution">
    <text evidence="2">The sequence shown here is derived from an EMBL/GenBank/DDBJ whole genome shotgun (WGS) entry which is preliminary data.</text>
</comment>
<sequence length="63" mass="6951">TTSQLGQKLFQHRGPRVLQGGTMRTDSQWSAALGSWEAHAGKRVKKAQGSREPHVGKRVKKAQ</sequence>
<feature type="non-terminal residue" evidence="2">
    <location>
        <position position="1"/>
    </location>
</feature>
<dbReference type="Proteomes" id="UP001066276">
    <property type="component" value="Chromosome 3_1"/>
</dbReference>
<accession>A0AAV7UH91</accession>
<feature type="non-terminal residue" evidence="2">
    <location>
        <position position="63"/>
    </location>
</feature>
<protein>
    <submittedName>
        <fullName evidence="2">Uncharacterized protein</fullName>
    </submittedName>
</protein>
<name>A0AAV7UH91_PLEWA</name>
<evidence type="ECO:0000256" key="1">
    <source>
        <dbReference type="SAM" id="MobiDB-lite"/>
    </source>
</evidence>